<sequence>LAEAIDALIAEQATAADVRRQLRDMQNEILARLTVLEGATSSARSEACRAHPPKQQRGD</sequence>
<accession>A0A0F9M1A8</accession>
<feature type="non-terminal residue" evidence="1">
    <location>
        <position position="1"/>
    </location>
</feature>
<proteinExistence type="predicted"/>
<organism evidence="1">
    <name type="scientific">marine sediment metagenome</name>
    <dbReference type="NCBI Taxonomy" id="412755"/>
    <lineage>
        <taxon>unclassified sequences</taxon>
        <taxon>metagenomes</taxon>
        <taxon>ecological metagenomes</taxon>
    </lineage>
</organism>
<dbReference type="EMBL" id="LAZR01005498">
    <property type="protein sequence ID" value="KKM99423.1"/>
    <property type="molecule type" value="Genomic_DNA"/>
</dbReference>
<gene>
    <name evidence="1" type="ORF">LCGC14_1147910</name>
</gene>
<protein>
    <submittedName>
        <fullName evidence="1">Uncharacterized protein</fullName>
    </submittedName>
</protein>
<evidence type="ECO:0000313" key="1">
    <source>
        <dbReference type="EMBL" id="KKM99423.1"/>
    </source>
</evidence>
<comment type="caution">
    <text evidence="1">The sequence shown here is derived from an EMBL/GenBank/DDBJ whole genome shotgun (WGS) entry which is preliminary data.</text>
</comment>
<name>A0A0F9M1A8_9ZZZZ</name>
<reference evidence="1" key="1">
    <citation type="journal article" date="2015" name="Nature">
        <title>Complex archaea that bridge the gap between prokaryotes and eukaryotes.</title>
        <authorList>
            <person name="Spang A."/>
            <person name="Saw J.H."/>
            <person name="Jorgensen S.L."/>
            <person name="Zaremba-Niedzwiedzka K."/>
            <person name="Martijn J."/>
            <person name="Lind A.E."/>
            <person name="van Eijk R."/>
            <person name="Schleper C."/>
            <person name="Guy L."/>
            <person name="Ettema T.J."/>
        </authorList>
    </citation>
    <scope>NUCLEOTIDE SEQUENCE</scope>
</reference>
<dbReference type="AlphaFoldDB" id="A0A0F9M1A8"/>